<dbReference type="Gene3D" id="1.20.58.80">
    <property type="entry name" value="Phosphotransferase system, lactose/cellobiose-type IIA subunit"/>
    <property type="match status" value="2"/>
</dbReference>
<evidence type="ECO:0000256" key="5">
    <source>
        <dbReference type="PIRSR" id="PIRSR622684-1"/>
    </source>
</evidence>
<dbReference type="Pfam" id="PF01067">
    <property type="entry name" value="Calpain_III"/>
    <property type="match status" value="1"/>
</dbReference>
<gene>
    <name evidence="8" type="primary">Capn7_0</name>
    <name evidence="8" type="ORF">CM83_75834</name>
</gene>
<organism evidence="8">
    <name type="scientific">Lygus hesperus</name>
    <name type="common">Western plant bug</name>
    <dbReference type="NCBI Taxonomy" id="30085"/>
    <lineage>
        <taxon>Eukaryota</taxon>
        <taxon>Metazoa</taxon>
        <taxon>Ecdysozoa</taxon>
        <taxon>Arthropoda</taxon>
        <taxon>Hexapoda</taxon>
        <taxon>Insecta</taxon>
        <taxon>Pterygota</taxon>
        <taxon>Neoptera</taxon>
        <taxon>Paraneoptera</taxon>
        <taxon>Hemiptera</taxon>
        <taxon>Heteroptera</taxon>
        <taxon>Panheteroptera</taxon>
        <taxon>Cimicomorpha</taxon>
        <taxon>Miridae</taxon>
        <taxon>Mirini</taxon>
        <taxon>Lygus</taxon>
    </lineage>
</organism>
<dbReference type="AlphaFoldDB" id="A0A0A9YLM8"/>
<dbReference type="EMBL" id="GBHO01011601">
    <property type="protein sequence ID" value="JAG32003.1"/>
    <property type="molecule type" value="Transcribed_RNA"/>
</dbReference>
<dbReference type="SUPFAM" id="SSF54001">
    <property type="entry name" value="Cysteine proteinases"/>
    <property type="match status" value="1"/>
</dbReference>
<reference evidence="9" key="3">
    <citation type="submission" date="2014-09" db="EMBL/GenBank/DDBJ databases">
        <authorList>
            <person name="Magalhaes I.L.F."/>
            <person name="Oliveira U."/>
            <person name="Santos F.R."/>
            <person name="Vidigal T.H.D.A."/>
            <person name="Brescovit A.D."/>
            <person name="Santos A.J."/>
        </authorList>
    </citation>
    <scope>NUCLEOTIDE SEQUENCE</scope>
</reference>
<dbReference type="Gene3D" id="3.90.70.10">
    <property type="entry name" value="Cysteine proteinases"/>
    <property type="match status" value="1"/>
</dbReference>
<dbReference type="PRINTS" id="PR00704">
    <property type="entry name" value="CALPAIN"/>
</dbReference>
<evidence type="ECO:0000313" key="8">
    <source>
        <dbReference type="EMBL" id="JAG32003.1"/>
    </source>
</evidence>
<dbReference type="SMART" id="SM00230">
    <property type="entry name" value="CysPc"/>
    <property type="match status" value="1"/>
</dbReference>
<keyword evidence="2 6" id="KW-0645">Protease</keyword>
<feature type="active site" evidence="5 6">
    <location>
        <position position="494"/>
    </location>
</feature>
<dbReference type="GO" id="GO:0004198">
    <property type="term" value="F:calcium-dependent cysteine-type endopeptidase activity"/>
    <property type="evidence" value="ECO:0007669"/>
    <property type="project" value="InterPro"/>
</dbReference>
<feature type="active site" evidence="5 6">
    <location>
        <position position="474"/>
    </location>
</feature>
<dbReference type="InterPro" id="IPR051297">
    <property type="entry name" value="PalB/RIM13"/>
</dbReference>
<dbReference type="SUPFAM" id="SSF116846">
    <property type="entry name" value="MIT domain"/>
    <property type="match status" value="2"/>
</dbReference>
<keyword evidence="4 6" id="KW-0788">Thiol protease</keyword>
<dbReference type="InterPro" id="IPR022683">
    <property type="entry name" value="Calpain_III"/>
</dbReference>
<feature type="domain" description="Calpain catalytic" evidence="7">
    <location>
        <begin position="248"/>
        <end position="556"/>
    </location>
</feature>
<dbReference type="GO" id="GO:0006508">
    <property type="term" value="P:proteolysis"/>
    <property type="evidence" value="ECO:0007669"/>
    <property type="project" value="UniProtKB-KW"/>
</dbReference>
<evidence type="ECO:0000256" key="3">
    <source>
        <dbReference type="ARBA" id="ARBA00022801"/>
    </source>
</evidence>
<dbReference type="Pfam" id="PF00648">
    <property type="entry name" value="Peptidase_C2"/>
    <property type="match status" value="1"/>
</dbReference>
<proteinExistence type="inferred from homology"/>
<dbReference type="Pfam" id="PF04212">
    <property type="entry name" value="MIT"/>
    <property type="match status" value="1"/>
</dbReference>
<dbReference type="InterPro" id="IPR036213">
    <property type="entry name" value="Calpain_III_sf"/>
</dbReference>
<dbReference type="InterPro" id="IPR038765">
    <property type="entry name" value="Papain-like_cys_pep_sf"/>
</dbReference>
<dbReference type="PANTHER" id="PTHR46143:SF1">
    <property type="entry name" value="CALPAIN-7"/>
    <property type="match status" value="1"/>
</dbReference>
<evidence type="ECO:0000256" key="2">
    <source>
        <dbReference type="ARBA" id="ARBA00022670"/>
    </source>
</evidence>
<dbReference type="PROSITE" id="PS50203">
    <property type="entry name" value="CALPAIN_CAT"/>
    <property type="match status" value="1"/>
</dbReference>
<dbReference type="SUPFAM" id="SSF49758">
    <property type="entry name" value="Calpain large subunit, middle domain (domain III)"/>
    <property type="match status" value="2"/>
</dbReference>
<dbReference type="PANTHER" id="PTHR46143">
    <property type="entry name" value="CALPAIN-7"/>
    <property type="match status" value="1"/>
</dbReference>
<dbReference type="Gene3D" id="2.60.120.380">
    <property type="match status" value="2"/>
</dbReference>
<feature type="active site" evidence="5 6">
    <location>
        <position position="305"/>
    </location>
</feature>
<reference evidence="8" key="1">
    <citation type="journal article" date="2014" name="PLoS ONE">
        <title>Transcriptome-Based Identification of ABC Transporters in the Western Tarnished Plant Bug Lygus hesperus.</title>
        <authorList>
            <person name="Hull J.J."/>
            <person name="Chaney K."/>
            <person name="Geib S.M."/>
            <person name="Fabrick J.A."/>
            <person name="Brent C.S."/>
            <person name="Walsh D."/>
            <person name="Lavine L.C."/>
        </authorList>
    </citation>
    <scope>NUCLEOTIDE SEQUENCE</scope>
</reference>
<comment type="similarity">
    <text evidence="1">Belongs to the peptidase C2 family.</text>
</comment>
<dbReference type="EMBL" id="GBRD01003976">
    <property type="protein sequence ID" value="JAG61845.1"/>
    <property type="molecule type" value="Transcribed_RNA"/>
</dbReference>
<evidence type="ECO:0000259" key="7">
    <source>
        <dbReference type="PROSITE" id="PS50203"/>
    </source>
</evidence>
<dbReference type="SMART" id="SM00745">
    <property type="entry name" value="MIT"/>
    <property type="match status" value="2"/>
</dbReference>
<dbReference type="InterPro" id="IPR022684">
    <property type="entry name" value="Calpain_cysteine_protease"/>
</dbReference>
<dbReference type="InterPro" id="IPR022682">
    <property type="entry name" value="Calpain_domain_III"/>
</dbReference>
<dbReference type="SMART" id="SM00720">
    <property type="entry name" value="calpain_III"/>
    <property type="match status" value="1"/>
</dbReference>
<protein>
    <submittedName>
        <fullName evidence="8">Calpain-7</fullName>
    </submittedName>
</protein>
<keyword evidence="3 6" id="KW-0378">Hydrolase</keyword>
<reference evidence="8" key="2">
    <citation type="submission" date="2014-07" db="EMBL/GenBank/DDBJ databases">
        <authorList>
            <person name="Hull J."/>
        </authorList>
    </citation>
    <scope>NUCLEOTIDE SEQUENCE</scope>
</reference>
<dbReference type="InterPro" id="IPR001300">
    <property type="entry name" value="Peptidase_C2_calpain_cat"/>
</dbReference>
<dbReference type="CDD" id="cd00044">
    <property type="entry name" value="CysPc"/>
    <property type="match status" value="1"/>
</dbReference>
<evidence type="ECO:0000256" key="4">
    <source>
        <dbReference type="ARBA" id="ARBA00022807"/>
    </source>
</evidence>
<accession>A0A0A9YLM8</accession>
<sequence length="830" mass="95619">MVHLIWPLECIVMDLSPRRKARLLGPYREATYLAKKAIECDNNSHVDAAAFYYSQAARLLMDLAYNFPTFEDRKEWITRAEEYKKRAAQISVPKSPKQMKQPEMVMLSRCRFLLNQALDADEKGDTKNALVLYKEAMTATLQAMNELKHKPAFQAKLDNIMKEAVARVDHLKMKEKNFLTQKGAQFVTPKNAFNIPHEEHEIVNDTNLKLSGKATLTEKEKKVILITSKINNLEFVPFMTVDYSEKFDYRPQRFTDRDGFLRLSPKQQENFHKWARPDELCDTPKMVAGTFIDCFSIKQTVISDCSFVASLSVAALYEKRFGRRLISNIIFPRKKNKEPYYNPSGKYMIKFHLNGIKRKVIIDDFLPVDKKGELLSSFSVRKGELWISLIEKAYMKVMGGYDFPGSNSNIDLHALTGWIPERIVLKPRGEPRKDADELFRMIMQRMKNGDALMTAATPDMDEVESKRAGLVALHAYAILDVRVAQKERLIQLKNPWSNVRWRGNYSELDVNHWTKQLCQELDYDPKNAAFYDNGVFWIDYKSLLHFFDIIYINWNPNMFTYTYTIHEEWSAGVGPAKDSFTVGENPQYRLKMSSDVKTGAAWVLLTRHITDIEDFKYNKEYITMLIYANKGKRVYYPYEPEPVIDGARINSPHYLAKINLAEVKGRDFTLVISQYEKTTTIYYSLRVYATSPFTLTPIIDPYKYIEKVIDGEWKGLTAGGCRNFPASYDNNPDYHLTLKGPGSICIELRAPPIPKIGFDVVPLNPEGPQQLLHSGDYRAGFVVLEVDNLPEGSYSIRPTTFKPKEESRFLLTVKSTVPLTLKMNPKPVQT</sequence>
<dbReference type="InterPro" id="IPR007330">
    <property type="entry name" value="MIT_dom"/>
</dbReference>
<dbReference type="InterPro" id="IPR036181">
    <property type="entry name" value="MIT_dom_sf"/>
</dbReference>
<evidence type="ECO:0000256" key="1">
    <source>
        <dbReference type="ARBA" id="ARBA00007623"/>
    </source>
</evidence>
<name>A0A0A9YLM8_LYGHE</name>
<evidence type="ECO:0000256" key="6">
    <source>
        <dbReference type="PROSITE-ProRule" id="PRU00239"/>
    </source>
</evidence>
<evidence type="ECO:0000313" key="9">
    <source>
        <dbReference type="EMBL" id="JAG61845.1"/>
    </source>
</evidence>